<protein>
    <submittedName>
        <fullName evidence="1">Uncharacterized protein</fullName>
    </submittedName>
</protein>
<evidence type="ECO:0000313" key="2">
    <source>
        <dbReference type="Proteomes" id="UP000001887"/>
    </source>
</evidence>
<dbReference type="HOGENOM" id="CLU_3156120_0_0_0"/>
<dbReference type="EMBL" id="CP001848">
    <property type="protein sequence ID" value="ADB17915.1"/>
    <property type="molecule type" value="Genomic_DNA"/>
</dbReference>
<reference evidence="1 2" key="1">
    <citation type="journal article" date="2009" name="Stand. Genomic Sci.">
        <title>Complete genome sequence of Pirellula staleyi type strain (ATCC 27377).</title>
        <authorList>
            <person name="Clum A."/>
            <person name="Tindall B.J."/>
            <person name="Sikorski J."/>
            <person name="Ivanova N."/>
            <person name="Mavrommatis K."/>
            <person name="Lucas S."/>
            <person name="Glavina del Rio T."/>
            <person name="Nolan M."/>
            <person name="Chen F."/>
            <person name="Tice H."/>
            <person name="Pitluck S."/>
            <person name="Cheng J.F."/>
            <person name="Chertkov O."/>
            <person name="Brettin T."/>
            <person name="Han C."/>
            <person name="Detter J.C."/>
            <person name="Kuske C."/>
            <person name="Bruce D."/>
            <person name="Goodwin L."/>
            <person name="Ovchinikova G."/>
            <person name="Pati A."/>
            <person name="Mikhailova N."/>
            <person name="Chen A."/>
            <person name="Palaniappan K."/>
            <person name="Land M."/>
            <person name="Hauser L."/>
            <person name="Chang Y.J."/>
            <person name="Jeffries C.D."/>
            <person name="Chain P."/>
            <person name="Rohde M."/>
            <person name="Goker M."/>
            <person name="Bristow J."/>
            <person name="Eisen J.A."/>
            <person name="Markowitz V."/>
            <person name="Hugenholtz P."/>
            <person name="Kyrpides N.C."/>
            <person name="Klenk H.P."/>
            <person name="Lapidus A."/>
        </authorList>
    </citation>
    <scope>NUCLEOTIDE SEQUENCE [LARGE SCALE GENOMIC DNA]</scope>
    <source>
        <strain evidence="2">ATCC 27377 / DSM 6068 / ICPB 4128</strain>
    </source>
</reference>
<organism evidence="1 2">
    <name type="scientific">Pirellula staleyi (strain ATCC 27377 / DSM 6068 / ICPB 4128)</name>
    <name type="common">Pirella staleyi</name>
    <dbReference type="NCBI Taxonomy" id="530564"/>
    <lineage>
        <taxon>Bacteria</taxon>
        <taxon>Pseudomonadati</taxon>
        <taxon>Planctomycetota</taxon>
        <taxon>Planctomycetia</taxon>
        <taxon>Pirellulales</taxon>
        <taxon>Pirellulaceae</taxon>
        <taxon>Pirellula</taxon>
    </lineage>
</organism>
<accession>D2QX75</accession>
<gene>
    <name evidence="1" type="ordered locus">Psta_3251</name>
</gene>
<dbReference type="KEGG" id="psl:Psta_3251"/>
<dbReference type="AlphaFoldDB" id="D2QX75"/>
<keyword evidence="2" id="KW-1185">Reference proteome</keyword>
<proteinExistence type="predicted"/>
<name>D2QX75_PIRSD</name>
<dbReference type="Proteomes" id="UP000001887">
    <property type="component" value="Chromosome"/>
</dbReference>
<evidence type="ECO:0000313" key="1">
    <source>
        <dbReference type="EMBL" id="ADB17915.1"/>
    </source>
</evidence>
<sequence length="48" mass="5237" precursor="true">MSFKSNFSPQNSIETFPPKRLPLRLTSMSCSLVTAHPLLAHLGVPPTS</sequence>